<accession>A0AAU9RUS3</accession>
<dbReference type="PROSITE" id="PS50144">
    <property type="entry name" value="MATH"/>
    <property type="match status" value="1"/>
</dbReference>
<evidence type="ECO:0000313" key="4">
    <source>
        <dbReference type="Proteomes" id="UP000836841"/>
    </source>
</evidence>
<dbReference type="Gene3D" id="2.60.210.10">
    <property type="entry name" value="Apoptosis, Tumor Necrosis Factor Receptor Associated Protein 2, Chain A"/>
    <property type="match status" value="1"/>
</dbReference>
<dbReference type="InterPro" id="IPR008974">
    <property type="entry name" value="TRAF-like"/>
</dbReference>
<dbReference type="PANTHER" id="PTHR46236:SF12">
    <property type="entry name" value="MATH DOMAIN-CONTAINING PROTEIN"/>
    <property type="match status" value="1"/>
</dbReference>
<dbReference type="Pfam" id="PF22486">
    <property type="entry name" value="MATH_2"/>
    <property type="match status" value="1"/>
</dbReference>
<dbReference type="InterPro" id="IPR050804">
    <property type="entry name" value="MCC"/>
</dbReference>
<dbReference type="CDD" id="cd00121">
    <property type="entry name" value="MATH"/>
    <property type="match status" value="1"/>
</dbReference>
<protein>
    <recommendedName>
        <fullName evidence="2">MATH domain-containing protein</fullName>
    </recommendedName>
</protein>
<organism evidence="3 4">
    <name type="scientific">Thlaspi arvense</name>
    <name type="common">Field penny-cress</name>
    <dbReference type="NCBI Taxonomy" id="13288"/>
    <lineage>
        <taxon>Eukaryota</taxon>
        <taxon>Viridiplantae</taxon>
        <taxon>Streptophyta</taxon>
        <taxon>Embryophyta</taxon>
        <taxon>Tracheophyta</taxon>
        <taxon>Spermatophyta</taxon>
        <taxon>Magnoliopsida</taxon>
        <taxon>eudicotyledons</taxon>
        <taxon>Gunneridae</taxon>
        <taxon>Pentapetalae</taxon>
        <taxon>rosids</taxon>
        <taxon>malvids</taxon>
        <taxon>Brassicales</taxon>
        <taxon>Brassicaceae</taxon>
        <taxon>Thlaspideae</taxon>
        <taxon>Thlaspi</taxon>
    </lineage>
</organism>
<dbReference type="EMBL" id="OU466858">
    <property type="protein sequence ID" value="CAH2047687.1"/>
    <property type="molecule type" value="Genomic_DNA"/>
</dbReference>
<dbReference type="InterPro" id="IPR002083">
    <property type="entry name" value="MATH/TRAF_dom"/>
</dbReference>
<name>A0AAU9RUS3_THLAR</name>
<reference evidence="3 4" key="1">
    <citation type="submission" date="2022-03" db="EMBL/GenBank/DDBJ databases">
        <authorList>
            <person name="Nunn A."/>
            <person name="Chopra R."/>
            <person name="Nunn A."/>
            <person name="Contreras Garrido A."/>
        </authorList>
    </citation>
    <scope>NUCLEOTIDE SEQUENCE [LARGE SCALE GENOMIC DNA]</scope>
</reference>
<dbReference type="Proteomes" id="UP000836841">
    <property type="component" value="Chromosome 2"/>
</dbReference>
<feature type="domain" description="MATH" evidence="2">
    <location>
        <begin position="1"/>
        <end position="68"/>
    </location>
</feature>
<keyword evidence="1" id="KW-0175">Coiled coil</keyword>
<gene>
    <name evidence="3" type="ORF">TAV2_LOCUS5044</name>
</gene>
<sequence>MVYPKGDLGFDDHLSLYLHVANRESLRLGWKRRASYSFLLLNQSGKELFRQPESCQLFCAQFSAWGKT</sequence>
<dbReference type="AlphaFoldDB" id="A0AAU9RUS3"/>
<dbReference type="SUPFAM" id="SSF49599">
    <property type="entry name" value="TRAF domain-like"/>
    <property type="match status" value="1"/>
</dbReference>
<evidence type="ECO:0000259" key="2">
    <source>
        <dbReference type="PROSITE" id="PS50144"/>
    </source>
</evidence>
<keyword evidence="4" id="KW-1185">Reference proteome</keyword>
<proteinExistence type="predicted"/>
<evidence type="ECO:0000313" key="3">
    <source>
        <dbReference type="EMBL" id="CAH2047687.1"/>
    </source>
</evidence>
<evidence type="ECO:0000256" key="1">
    <source>
        <dbReference type="ARBA" id="ARBA00023054"/>
    </source>
</evidence>
<dbReference type="PANTHER" id="PTHR46236">
    <property type="entry name" value="TRAF-LIKE SUPERFAMILY PROTEIN"/>
    <property type="match status" value="1"/>
</dbReference>